<dbReference type="SUPFAM" id="SSF54211">
    <property type="entry name" value="Ribosomal protein S5 domain 2-like"/>
    <property type="match status" value="1"/>
</dbReference>
<name>A0A6B8RL89_9BACL</name>
<dbReference type="SMART" id="SM00228">
    <property type="entry name" value="PDZ"/>
    <property type="match status" value="1"/>
</dbReference>
<sequence>MTEEKDPTIREPYITTGNRPLKPLQPKSTLTFVVPFILAVLIIYGLIFIKLPYYIFAPGSAEQIRPMVEVKQGGFPEKGTFMLTTVSVREANVLSYLSSKVNSNEQLVEKKLVRPTTETDSEYNERQTFVMQSSQSSAIIAAYKQAGIAFHIQVDRVLVLNTSQGTPASEALVPGDVLRQVDDTKIADSQNLVDYLKDKKVGDTVTLKLTRDNIEKDVKLTLVLLPADPRIKDSKAHPGLGVTAVNVQSIQADDKNKQVTVKAGEIGGPSAGMMFSLEIYNQLVDGDITKGYRIAGTGTIGEQANLDDIGAIGGIEHKIVAAEREGVDYFLAPAPNMKDAQAKADKIHAHMKLISIATLDDALKFLKDLPKKVS</sequence>
<dbReference type="Pfam" id="PF05362">
    <property type="entry name" value="Lon_C"/>
    <property type="match status" value="1"/>
</dbReference>
<dbReference type="GO" id="GO:0005524">
    <property type="term" value="F:ATP binding"/>
    <property type="evidence" value="ECO:0007669"/>
    <property type="project" value="InterPro"/>
</dbReference>
<evidence type="ECO:0000259" key="2">
    <source>
        <dbReference type="SMART" id="SM00228"/>
    </source>
</evidence>
<dbReference type="AlphaFoldDB" id="A0A6B8RL89"/>
<proteinExistence type="predicted"/>
<evidence type="ECO:0000256" key="1">
    <source>
        <dbReference type="SAM" id="Phobius"/>
    </source>
</evidence>
<gene>
    <name evidence="3" type="ORF">EHS13_15520</name>
</gene>
<dbReference type="RefSeq" id="WP_155701222.1">
    <property type="nucleotide sequence ID" value="NZ_CP034235.1"/>
</dbReference>
<dbReference type="EMBL" id="CP034235">
    <property type="protein sequence ID" value="QGQ96186.1"/>
    <property type="molecule type" value="Genomic_DNA"/>
</dbReference>
<keyword evidence="4" id="KW-1185">Reference proteome</keyword>
<dbReference type="GO" id="GO:0030163">
    <property type="term" value="P:protein catabolic process"/>
    <property type="evidence" value="ECO:0007669"/>
    <property type="project" value="InterPro"/>
</dbReference>
<dbReference type="InterPro" id="IPR014721">
    <property type="entry name" value="Ribsml_uS5_D2-typ_fold_subgr"/>
</dbReference>
<dbReference type="GO" id="GO:0004176">
    <property type="term" value="F:ATP-dependent peptidase activity"/>
    <property type="evidence" value="ECO:0007669"/>
    <property type="project" value="InterPro"/>
</dbReference>
<evidence type="ECO:0000313" key="4">
    <source>
        <dbReference type="Proteomes" id="UP000426246"/>
    </source>
</evidence>
<dbReference type="InterPro" id="IPR008269">
    <property type="entry name" value="Lon_proteolytic"/>
</dbReference>
<dbReference type="Gene3D" id="3.30.230.10">
    <property type="match status" value="1"/>
</dbReference>
<feature type="domain" description="PDZ" evidence="2">
    <location>
        <begin position="146"/>
        <end position="213"/>
    </location>
</feature>
<dbReference type="KEGG" id="ppsc:EHS13_15520"/>
<dbReference type="GO" id="GO:0004252">
    <property type="term" value="F:serine-type endopeptidase activity"/>
    <property type="evidence" value="ECO:0007669"/>
    <property type="project" value="InterPro"/>
</dbReference>
<dbReference type="Gene3D" id="2.30.42.10">
    <property type="match status" value="1"/>
</dbReference>
<keyword evidence="1" id="KW-0812">Transmembrane</keyword>
<organism evidence="3 4">
    <name type="scientific">Paenibacillus psychroresistens</name>
    <dbReference type="NCBI Taxonomy" id="1778678"/>
    <lineage>
        <taxon>Bacteria</taxon>
        <taxon>Bacillati</taxon>
        <taxon>Bacillota</taxon>
        <taxon>Bacilli</taxon>
        <taxon>Bacillales</taxon>
        <taxon>Paenibacillaceae</taxon>
        <taxon>Paenibacillus</taxon>
    </lineage>
</organism>
<dbReference type="OrthoDB" id="2356897at2"/>
<dbReference type="Proteomes" id="UP000426246">
    <property type="component" value="Chromosome"/>
</dbReference>
<dbReference type="InterPro" id="IPR020568">
    <property type="entry name" value="Ribosomal_Su5_D2-typ_SF"/>
</dbReference>
<reference evidence="4" key="1">
    <citation type="submission" date="2018-11" db="EMBL/GenBank/DDBJ databases">
        <title>Complete genome sequence of Paenibacillus sp. ML311-T8.</title>
        <authorList>
            <person name="Nam Y.-D."/>
            <person name="Kang J."/>
            <person name="Chung W.-H."/>
            <person name="Park Y.S."/>
        </authorList>
    </citation>
    <scope>NUCLEOTIDE SEQUENCE [LARGE SCALE GENOMIC DNA]</scope>
    <source>
        <strain evidence="4">ML311-T8</strain>
    </source>
</reference>
<dbReference type="PANTHER" id="PTHR10046">
    <property type="entry name" value="ATP DEPENDENT LON PROTEASE FAMILY MEMBER"/>
    <property type="match status" value="1"/>
</dbReference>
<dbReference type="GO" id="GO:0006508">
    <property type="term" value="P:proteolysis"/>
    <property type="evidence" value="ECO:0007669"/>
    <property type="project" value="InterPro"/>
</dbReference>
<dbReference type="InterPro" id="IPR001478">
    <property type="entry name" value="PDZ"/>
</dbReference>
<dbReference type="Pfam" id="PF13180">
    <property type="entry name" value="PDZ_2"/>
    <property type="match status" value="1"/>
</dbReference>
<keyword evidence="1" id="KW-1133">Transmembrane helix</keyword>
<keyword evidence="1" id="KW-0472">Membrane</keyword>
<dbReference type="InterPro" id="IPR036034">
    <property type="entry name" value="PDZ_sf"/>
</dbReference>
<evidence type="ECO:0000313" key="3">
    <source>
        <dbReference type="EMBL" id="QGQ96186.1"/>
    </source>
</evidence>
<protein>
    <submittedName>
        <fullName evidence="3">PDZ domain-containing protein</fullName>
    </submittedName>
</protein>
<dbReference type="SUPFAM" id="SSF50156">
    <property type="entry name" value="PDZ domain-like"/>
    <property type="match status" value="1"/>
</dbReference>
<accession>A0A6B8RL89</accession>
<dbReference type="InterPro" id="IPR027065">
    <property type="entry name" value="Lon_Prtase"/>
</dbReference>
<feature type="transmembrane region" description="Helical" evidence="1">
    <location>
        <begin position="29"/>
        <end position="56"/>
    </location>
</feature>